<comment type="caution">
    <text evidence="3">The sequence shown here is derived from an EMBL/GenBank/DDBJ whole genome shotgun (WGS) entry which is preliminary data.</text>
</comment>
<accession>A0A0S4RM85</accession>
<keyword evidence="2" id="KW-0472">Membrane</keyword>
<feature type="coiled-coil region" evidence="1">
    <location>
        <begin position="28"/>
        <end position="55"/>
    </location>
</feature>
<gene>
    <name evidence="3" type="ORF">ERS686654_00413</name>
</gene>
<evidence type="ECO:0000313" key="3">
    <source>
        <dbReference type="EMBL" id="CUU72296.1"/>
    </source>
</evidence>
<name>A0A0S4RM85_CAMHY</name>
<keyword evidence="2" id="KW-1133">Transmembrane helix</keyword>
<reference evidence="3 4" key="1">
    <citation type="submission" date="2015-11" db="EMBL/GenBank/DDBJ databases">
        <authorList>
            <consortium name="Pathogen Informatics"/>
        </authorList>
    </citation>
    <scope>NUCLEOTIDE SEQUENCE [LARGE SCALE GENOMIC DNA]</scope>
    <source>
        <strain evidence="3 4">006A-0059</strain>
    </source>
</reference>
<evidence type="ECO:0000313" key="4">
    <source>
        <dbReference type="Proteomes" id="UP000052237"/>
    </source>
</evidence>
<evidence type="ECO:0000256" key="1">
    <source>
        <dbReference type="SAM" id="Coils"/>
    </source>
</evidence>
<sequence length="55" mass="6770">MSDFLNFLMWILIVLFVFVFVVGFNRQMMEKNRIRDEIMAKRKEAKQNEENKKDK</sequence>
<dbReference type="EMBL" id="FAVB01000001">
    <property type="protein sequence ID" value="CUU72296.1"/>
    <property type="molecule type" value="Genomic_DNA"/>
</dbReference>
<keyword evidence="1" id="KW-0175">Coiled coil</keyword>
<proteinExistence type="predicted"/>
<dbReference type="AlphaFoldDB" id="A0A0S4RM85"/>
<dbReference type="Proteomes" id="UP000052237">
    <property type="component" value="Unassembled WGS sequence"/>
</dbReference>
<feature type="transmembrane region" description="Helical" evidence="2">
    <location>
        <begin position="6"/>
        <end position="25"/>
    </location>
</feature>
<keyword evidence="2" id="KW-0812">Transmembrane</keyword>
<keyword evidence="4" id="KW-1185">Reference proteome</keyword>
<evidence type="ECO:0000256" key="2">
    <source>
        <dbReference type="SAM" id="Phobius"/>
    </source>
</evidence>
<protein>
    <submittedName>
        <fullName evidence="3">Small hydrophobic protein</fullName>
    </submittedName>
</protein>
<organism evidence="3 4">
    <name type="scientific">Campylobacter hyointestinalis subsp. hyointestinalis</name>
    <dbReference type="NCBI Taxonomy" id="91352"/>
    <lineage>
        <taxon>Bacteria</taxon>
        <taxon>Pseudomonadati</taxon>
        <taxon>Campylobacterota</taxon>
        <taxon>Epsilonproteobacteria</taxon>
        <taxon>Campylobacterales</taxon>
        <taxon>Campylobacteraceae</taxon>
        <taxon>Campylobacter</taxon>
    </lineage>
</organism>